<evidence type="ECO:0000256" key="1">
    <source>
        <dbReference type="SAM" id="Phobius"/>
    </source>
</evidence>
<keyword evidence="3" id="KW-1185">Reference proteome</keyword>
<dbReference type="PANTHER" id="PTHR31170:SF25">
    <property type="entry name" value="BNAA09G04570D PROTEIN"/>
    <property type="match status" value="1"/>
</dbReference>
<feature type="transmembrane region" description="Helical" evidence="1">
    <location>
        <begin position="320"/>
        <end position="343"/>
    </location>
</feature>
<gene>
    <name evidence="2" type="ORF">HAX54_000114</name>
</gene>
<keyword evidence="1" id="KW-0812">Transmembrane</keyword>
<dbReference type="Proteomes" id="UP000823775">
    <property type="component" value="Unassembled WGS sequence"/>
</dbReference>
<keyword evidence="1" id="KW-1133">Transmembrane helix</keyword>
<dbReference type="InterPro" id="IPR004158">
    <property type="entry name" value="DUF247_pln"/>
</dbReference>
<accession>A0ABS8RL06</accession>
<comment type="caution">
    <text evidence="2">The sequence shown here is derived from an EMBL/GenBank/DDBJ whole genome shotgun (WGS) entry which is preliminary data.</text>
</comment>
<evidence type="ECO:0000313" key="2">
    <source>
        <dbReference type="EMBL" id="MCD7446304.1"/>
    </source>
</evidence>
<reference evidence="2 3" key="1">
    <citation type="journal article" date="2021" name="BMC Genomics">
        <title>Datura genome reveals duplications of psychoactive alkaloid biosynthetic genes and high mutation rate following tissue culture.</title>
        <authorList>
            <person name="Rajewski A."/>
            <person name="Carter-House D."/>
            <person name="Stajich J."/>
            <person name="Litt A."/>
        </authorList>
    </citation>
    <scope>NUCLEOTIDE SEQUENCE [LARGE SCALE GENOMIC DNA]</scope>
    <source>
        <strain evidence="2">AR-01</strain>
    </source>
</reference>
<dbReference type="PANTHER" id="PTHR31170">
    <property type="entry name" value="BNAC04G53230D PROTEIN"/>
    <property type="match status" value="1"/>
</dbReference>
<evidence type="ECO:0000313" key="3">
    <source>
        <dbReference type="Proteomes" id="UP000823775"/>
    </source>
</evidence>
<name>A0ABS8RL06_DATST</name>
<protein>
    <submittedName>
        <fullName evidence="2">Uncharacterized protein</fullName>
    </submittedName>
</protein>
<proteinExistence type="predicted"/>
<organism evidence="2 3">
    <name type="scientific">Datura stramonium</name>
    <name type="common">Jimsonweed</name>
    <name type="synonym">Common thornapple</name>
    <dbReference type="NCBI Taxonomy" id="4076"/>
    <lineage>
        <taxon>Eukaryota</taxon>
        <taxon>Viridiplantae</taxon>
        <taxon>Streptophyta</taxon>
        <taxon>Embryophyta</taxon>
        <taxon>Tracheophyta</taxon>
        <taxon>Spermatophyta</taxon>
        <taxon>Magnoliopsida</taxon>
        <taxon>eudicotyledons</taxon>
        <taxon>Gunneridae</taxon>
        <taxon>Pentapetalae</taxon>
        <taxon>asterids</taxon>
        <taxon>lamiids</taxon>
        <taxon>Solanales</taxon>
        <taxon>Solanaceae</taxon>
        <taxon>Solanoideae</taxon>
        <taxon>Datureae</taxon>
        <taxon>Datura</taxon>
    </lineage>
</organism>
<keyword evidence="1" id="KW-0472">Membrane</keyword>
<sequence length="349" mass="40457">MSSFQITGDQEMGRVDISCEVARSQPINRSCSTIRQIQQVPTLLRQEEHNRNDYDPQVVSLGPYHHGKPELKLAEEFKTKALEMFVSGSNKDIDFFYNKVLEIVNDARNCYARGSTDAYDDAAFARMMLLNSYYVLFGEYKQKEKMPEDNDQEPVHFLDALRRLLVPERDENSKQKGIFFRPSSTDSLKDIKFQSFYFFGQLELPTSCVSIYTKVLYLNLIAYELCPDNVTDRAVSTYINFMRSLVESPRDVKELREKGILFNMLGSDEEVANVYKELNTHGVNNFRIFQDVKEKIQEHYDSKAKTWIAELQHTYFSSPWNATALLAATFLLCLSFLQTYFTINPSIKK</sequence>
<dbReference type="EMBL" id="JACEIK010000010">
    <property type="protein sequence ID" value="MCD7446304.1"/>
    <property type="molecule type" value="Genomic_DNA"/>
</dbReference>
<dbReference type="Pfam" id="PF03140">
    <property type="entry name" value="DUF247"/>
    <property type="match status" value="2"/>
</dbReference>